<dbReference type="PATRIC" id="fig|1321820.3.peg.300"/>
<sequence>MKNLNFLYSASKEEIETAENLLQTIDFSNNRNRVTFFLTQFEQIILEKIIIYNYPELKVEFFGGVTNLERKKAKLVANEYYNVDFEITCLKATYNNKFNTIRHKDVLGAIHNLGINFNRFGDIVVEENTLYIFVDSNISDFVIMNLTKIGKINITLKKVSVLDVKFEKKFENFEIVSSSFRLDSIVAKITNKSRSKVKEFLMQDFIKLNHVVTKNGEKSCNIGDIISIRKYGRFIIKEKTQNKKSLKYRITIGRVI</sequence>
<dbReference type="SUPFAM" id="SSF55174">
    <property type="entry name" value="Alpha-L RNA-binding motif"/>
    <property type="match status" value="1"/>
</dbReference>
<proteinExistence type="predicted"/>
<name>U2QBH9_9BACL</name>
<comment type="caution">
    <text evidence="3">The sequence shown here is derived from an EMBL/GenBank/DDBJ whole genome shotgun (WGS) entry which is preliminary data.</text>
</comment>
<keyword evidence="1" id="KW-0694">RNA-binding</keyword>
<dbReference type="SMART" id="SM00363">
    <property type="entry name" value="S4"/>
    <property type="match status" value="1"/>
</dbReference>
<evidence type="ECO:0000313" key="4">
    <source>
        <dbReference type="Proteomes" id="UP000016637"/>
    </source>
</evidence>
<dbReference type="GO" id="GO:0003723">
    <property type="term" value="F:RNA binding"/>
    <property type="evidence" value="ECO:0007669"/>
    <property type="project" value="UniProtKB-KW"/>
</dbReference>
<keyword evidence="4" id="KW-1185">Reference proteome</keyword>
<evidence type="ECO:0000313" key="3">
    <source>
        <dbReference type="EMBL" id="ERK60205.1"/>
    </source>
</evidence>
<dbReference type="RefSeq" id="WP_021752629.1">
    <property type="nucleotide sequence ID" value="NZ_KI271813.1"/>
</dbReference>
<dbReference type="Gene3D" id="3.30.1370.160">
    <property type="match status" value="1"/>
</dbReference>
<dbReference type="AlphaFoldDB" id="U2QBH9"/>
<dbReference type="InterPro" id="IPR012677">
    <property type="entry name" value="Nucleotide-bd_a/b_plait_sf"/>
</dbReference>
<evidence type="ECO:0000256" key="1">
    <source>
        <dbReference type="PROSITE-ProRule" id="PRU00182"/>
    </source>
</evidence>
<dbReference type="HOGENOM" id="CLU_075687_1_0_9"/>
<evidence type="ECO:0000259" key="2">
    <source>
        <dbReference type="SMART" id="SM00363"/>
    </source>
</evidence>
<dbReference type="eggNOG" id="COG2302">
    <property type="taxonomic scope" value="Bacteria"/>
</dbReference>
<accession>U2QBH9</accession>
<feature type="domain" description="RNA-binding S4" evidence="2">
    <location>
        <begin position="180"/>
        <end position="240"/>
    </location>
</feature>
<dbReference type="InterPro" id="IPR040591">
    <property type="entry name" value="RqcP2_RBD"/>
</dbReference>
<gene>
    <name evidence="3" type="ORF">HMPREF1983_00306</name>
</gene>
<dbReference type="EMBL" id="AWVP01000016">
    <property type="protein sequence ID" value="ERK60205.1"/>
    <property type="molecule type" value="Genomic_DNA"/>
</dbReference>
<dbReference type="CDD" id="cd00165">
    <property type="entry name" value="S4"/>
    <property type="match status" value="1"/>
</dbReference>
<organism evidence="3 4">
    <name type="scientific">Gemella bergeri ATCC 700627</name>
    <dbReference type="NCBI Taxonomy" id="1321820"/>
    <lineage>
        <taxon>Bacteria</taxon>
        <taxon>Bacillati</taxon>
        <taxon>Bacillota</taxon>
        <taxon>Bacilli</taxon>
        <taxon>Bacillales</taxon>
        <taxon>Gemellaceae</taxon>
        <taxon>Gemella</taxon>
    </lineage>
</organism>
<dbReference type="PROSITE" id="PS50889">
    <property type="entry name" value="S4"/>
    <property type="match status" value="1"/>
</dbReference>
<protein>
    <submittedName>
        <fullName evidence="3">S4 domain protein</fullName>
    </submittedName>
</protein>
<dbReference type="Gene3D" id="3.30.70.330">
    <property type="match status" value="1"/>
</dbReference>
<dbReference type="InterPro" id="IPR002942">
    <property type="entry name" value="S4_RNA-bd"/>
</dbReference>
<dbReference type="Pfam" id="PF17774">
    <property type="entry name" value="YlmH_RBD"/>
    <property type="match status" value="1"/>
</dbReference>
<dbReference type="Proteomes" id="UP000016637">
    <property type="component" value="Unassembled WGS sequence"/>
</dbReference>
<reference evidence="3 4" key="1">
    <citation type="submission" date="2013-08" db="EMBL/GenBank/DDBJ databases">
        <authorList>
            <person name="Weinstock G."/>
            <person name="Sodergren E."/>
            <person name="Wylie T."/>
            <person name="Fulton L."/>
            <person name="Fulton R."/>
            <person name="Fronick C."/>
            <person name="O'Laughlin M."/>
            <person name="Godfrey J."/>
            <person name="Miner T."/>
            <person name="Herter B."/>
            <person name="Appelbaum E."/>
            <person name="Cordes M."/>
            <person name="Lek S."/>
            <person name="Wollam A."/>
            <person name="Pepin K.H."/>
            <person name="Palsikar V.B."/>
            <person name="Mitreva M."/>
            <person name="Wilson R.K."/>
        </authorList>
    </citation>
    <scope>NUCLEOTIDE SEQUENCE [LARGE SCALE GENOMIC DNA]</scope>
    <source>
        <strain evidence="3 4">ATCC 700627</strain>
    </source>
</reference>